<organism evidence="3 4">
    <name type="scientific">Streptomyces atratus</name>
    <dbReference type="NCBI Taxonomy" id="1893"/>
    <lineage>
        <taxon>Bacteria</taxon>
        <taxon>Bacillati</taxon>
        <taxon>Actinomycetota</taxon>
        <taxon>Actinomycetes</taxon>
        <taxon>Kitasatosporales</taxon>
        <taxon>Streptomycetaceae</taxon>
        <taxon>Streptomyces</taxon>
    </lineage>
</organism>
<evidence type="ECO:0000313" key="4">
    <source>
        <dbReference type="Proteomes" id="UP000181909"/>
    </source>
</evidence>
<protein>
    <submittedName>
        <fullName evidence="3">Helicase associated domain-containing protein</fullName>
    </submittedName>
</protein>
<dbReference type="AlphaFoldDB" id="A0A1K2F8P8"/>
<gene>
    <name evidence="3" type="ORF">SAMN02787144_10449</name>
</gene>
<dbReference type="InterPro" id="IPR005114">
    <property type="entry name" value="Helicase_assoc"/>
</dbReference>
<feature type="domain" description="Helicase-associated" evidence="2">
    <location>
        <begin position="39"/>
        <end position="118"/>
    </location>
</feature>
<dbReference type="RefSeq" id="WP_256260382.1">
    <property type="nucleotide sequence ID" value="NZ_CP109382.1"/>
</dbReference>
<dbReference type="Gene3D" id="6.10.140.530">
    <property type="match status" value="1"/>
</dbReference>
<dbReference type="PANTHER" id="PTHR33418:SF1">
    <property type="entry name" value="HELICASE-ASSOCIATED DOMAIN-CONTAINING PROTEIN"/>
    <property type="match status" value="1"/>
</dbReference>
<accession>A0A1K2F8P8</accession>
<dbReference type="Pfam" id="PF03457">
    <property type="entry name" value="HA"/>
    <property type="match status" value="1"/>
</dbReference>
<evidence type="ECO:0000256" key="1">
    <source>
        <dbReference type="SAM" id="MobiDB-lite"/>
    </source>
</evidence>
<sequence length="121" mass="13953">MNAQRFGWEQLLPVQQWILENTLKVTPAEEDERPVKRTQDAKWAVNLAAARQFHAREGHLRVPRKHAEHLASADTLSGRQNATDEPVVVKLGTWLDNVRKRAGKLPEQRRAELDELGMRWS</sequence>
<evidence type="ECO:0000313" key="3">
    <source>
        <dbReference type="EMBL" id="SFY44175.1"/>
    </source>
</evidence>
<feature type="region of interest" description="Disordered" evidence="1">
    <location>
        <begin position="62"/>
        <end position="81"/>
    </location>
</feature>
<proteinExistence type="predicted"/>
<name>A0A1K2F8P8_STRAR</name>
<evidence type="ECO:0000259" key="2">
    <source>
        <dbReference type="Pfam" id="PF03457"/>
    </source>
</evidence>
<dbReference type="PANTHER" id="PTHR33418">
    <property type="entry name" value="HELICASE-ASSOCIATED"/>
    <property type="match status" value="1"/>
</dbReference>
<dbReference type="Proteomes" id="UP000181909">
    <property type="component" value="Unassembled WGS sequence"/>
</dbReference>
<dbReference type="STRING" id="1893.SAMN02787144_10449"/>
<dbReference type="EMBL" id="FPJO01000044">
    <property type="protein sequence ID" value="SFY44175.1"/>
    <property type="molecule type" value="Genomic_DNA"/>
</dbReference>
<reference evidence="3 4" key="1">
    <citation type="submission" date="2016-11" db="EMBL/GenBank/DDBJ databases">
        <authorList>
            <person name="Jaros S."/>
            <person name="Januszkiewicz K."/>
            <person name="Wedrychowicz H."/>
        </authorList>
    </citation>
    <scope>NUCLEOTIDE SEQUENCE [LARGE SCALE GENOMIC DNA]</scope>
    <source>
        <strain evidence="3 4">OK807</strain>
    </source>
</reference>